<evidence type="ECO:0000256" key="2">
    <source>
        <dbReference type="ARBA" id="ARBA00006337"/>
    </source>
</evidence>
<dbReference type="PROSITE" id="PS51846">
    <property type="entry name" value="CNNM"/>
    <property type="match status" value="1"/>
</dbReference>
<evidence type="ECO:0000256" key="3">
    <source>
        <dbReference type="ARBA" id="ARBA00022475"/>
    </source>
</evidence>
<dbReference type="InterPro" id="IPR051676">
    <property type="entry name" value="UPF0053_domain"/>
</dbReference>
<keyword evidence="7 9" id="KW-0129">CBS domain</keyword>
<dbReference type="GO" id="GO:0005886">
    <property type="term" value="C:plasma membrane"/>
    <property type="evidence" value="ECO:0007669"/>
    <property type="project" value="UniProtKB-SubCell"/>
</dbReference>
<evidence type="ECO:0000256" key="10">
    <source>
        <dbReference type="PROSITE-ProRule" id="PRU01193"/>
    </source>
</evidence>
<comment type="similarity">
    <text evidence="2">Belongs to the UPF0053 family.</text>
</comment>
<evidence type="ECO:0000313" key="15">
    <source>
        <dbReference type="Proteomes" id="UP001243623"/>
    </source>
</evidence>
<dbReference type="AlphaFoldDB" id="A0A9Y2EQD9"/>
<organism evidence="14 15">
    <name type="scientific">Selenobaculum gibii</name>
    <dbReference type="NCBI Taxonomy" id="3054208"/>
    <lineage>
        <taxon>Bacteria</taxon>
        <taxon>Bacillati</taxon>
        <taxon>Bacillota</taxon>
        <taxon>Negativicutes</taxon>
        <taxon>Selenomonadales</taxon>
        <taxon>Selenomonadaceae</taxon>
        <taxon>Selenobaculum</taxon>
    </lineage>
</organism>
<evidence type="ECO:0000313" key="14">
    <source>
        <dbReference type="EMBL" id="WIW69902.1"/>
    </source>
</evidence>
<dbReference type="RefSeq" id="WP_147669782.1">
    <property type="nucleotide sequence ID" value="NZ_CP120678.1"/>
</dbReference>
<dbReference type="Pfam" id="PF03471">
    <property type="entry name" value="CorC_HlyC"/>
    <property type="match status" value="1"/>
</dbReference>
<evidence type="ECO:0000259" key="13">
    <source>
        <dbReference type="PROSITE" id="PS51846"/>
    </source>
</evidence>
<feature type="domain" description="CBS" evidence="12">
    <location>
        <begin position="289"/>
        <end position="345"/>
    </location>
</feature>
<dbReference type="SUPFAM" id="SSF56176">
    <property type="entry name" value="FAD-binding/transporter-associated domain-like"/>
    <property type="match status" value="1"/>
</dbReference>
<dbReference type="PANTHER" id="PTHR43099">
    <property type="entry name" value="UPF0053 PROTEIN YRKA"/>
    <property type="match status" value="1"/>
</dbReference>
<dbReference type="InterPro" id="IPR016169">
    <property type="entry name" value="FAD-bd_PCMH_sub2"/>
</dbReference>
<protein>
    <submittedName>
        <fullName evidence="14">Hemolysin family protein</fullName>
    </submittedName>
</protein>
<evidence type="ECO:0000256" key="4">
    <source>
        <dbReference type="ARBA" id="ARBA00022692"/>
    </source>
</evidence>
<evidence type="ECO:0000256" key="11">
    <source>
        <dbReference type="SAM" id="Phobius"/>
    </source>
</evidence>
<keyword evidence="6 10" id="KW-1133">Transmembrane helix</keyword>
<dbReference type="InterPro" id="IPR000644">
    <property type="entry name" value="CBS_dom"/>
</dbReference>
<evidence type="ECO:0000256" key="7">
    <source>
        <dbReference type="ARBA" id="ARBA00023122"/>
    </source>
</evidence>
<dbReference type="PANTHER" id="PTHR43099:SF2">
    <property type="entry name" value="UPF0053 PROTEIN YRKA"/>
    <property type="match status" value="1"/>
</dbReference>
<feature type="transmembrane region" description="Helical" evidence="11">
    <location>
        <begin position="12"/>
        <end position="34"/>
    </location>
</feature>
<dbReference type="InterPro" id="IPR002550">
    <property type="entry name" value="CNNM"/>
</dbReference>
<dbReference type="GO" id="GO:0050660">
    <property type="term" value="F:flavin adenine dinucleotide binding"/>
    <property type="evidence" value="ECO:0007669"/>
    <property type="project" value="InterPro"/>
</dbReference>
<gene>
    <name evidence="14" type="ORF">P3F81_08225</name>
</gene>
<dbReference type="Gene3D" id="3.10.580.10">
    <property type="entry name" value="CBS-domain"/>
    <property type="match status" value="1"/>
</dbReference>
<feature type="transmembrane region" description="Helical" evidence="11">
    <location>
        <begin position="151"/>
        <end position="176"/>
    </location>
</feature>
<keyword evidence="15" id="KW-1185">Reference proteome</keyword>
<comment type="subcellular location">
    <subcellularLocation>
        <location evidence="1">Cell membrane</location>
        <topology evidence="1">Multi-pass membrane protein</topology>
    </subcellularLocation>
</comment>
<proteinExistence type="inferred from homology"/>
<feature type="domain" description="CNNM transmembrane" evidence="13">
    <location>
        <begin position="5"/>
        <end position="206"/>
    </location>
</feature>
<dbReference type="EMBL" id="CP120678">
    <property type="protein sequence ID" value="WIW69902.1"/>
    <property type="molecule type" value="Genomic_DNA"/>
</dbReference>
<dbReference type="InterPro" id="IPR044751">
    <property type="entry name" value="Ion_transp-like_CBS"/>
</dbReference>
<keyword evidence="5" id="KW-0677">Repeat</keyword>
<dbReference type="InterPro" id="IPR036318">
    <property type="entry name" value="FAD-bd_PCMH-like_sf"/>
</dbReference>
<dbReference type="Pfam" id="PF00571">
    <property type="entry name" value="CBS"/>
    <property type="match status" value="1"/>
</dbReference>
<name>A0A9Y2EQD9_9FIRM</name>
<evidence type="ECO:0000256" key="8">
    <source>
        <dbReference type="ARBA" id="ARBA00023136"/>
    </source>
</evidence>
<keyword evidence="8 10" id="KW-0472">Membrane</keyword>
<keyword evidence="3" id="KW-1003">Cell membrane</keyword>
<feature type="domain" description="CBS" evidence="12">
    <location>
        <begin position="225"/>
        <end position="284"/>
    </location>
</feature>
<dbReference type="SUPFAM" id="SSF54631">
    <property type="entry name" value="CBS-domain pair"/>
    <property type="match status" value="1"/>
</dbReference>
<evidence type="ECO:0000256" key="6">
    <source>
        <dbReference type="ARBA" id="ARBA00022989"/>
    </source>
</evidence>
<evidence type="ECO:0000256" key="5">
    <source>
        <dbReference type="ARBA" id="ARBA00022737"/>
    </source>
</evidence>
<evidence type="ECO:0000256" key="1">
    <source>
        <dbReference type="ARBA" id="ARBA00004651"/>
    </source>
</evidence>
<dbReference type="CDD" id="cd04590">
    <property type="entry name" value="CBS_pair_CorC_HlyC_assoc"/>
    <property type="match status" value="1"/>
</dbReference>
<reference evidence="14" key="1">
    <citation type="submission" date="2023-03" db="EMBL/GenBank/DDBJ databases">
        <title>Selenobaculum gbiensis gen. nov. sp. nov., a new bacterium isolated from the gut microbiota of IBD patient.</title>
        <authorList>
            <person name="Yeo S."/>
            <person name="Park H."/>
            <person name="Huh C.S."/>
        </authorList>
    </citation>
    <scope>NUCLEOTIDE SEQUENCE</scope>
    <source>
        <strain evidence="14">ICN-92133</strain>
    </source>
</reference>
<evidence type="ECO:0000256" key="9">
    <source>
        <dbReference type="PROSITE-ProRule" id="PRU00703"/>
    </source>
</evidence>
<evidence type="ECO:0000259" key="12">
    <source>
        <dbReference type="PROSITE" id="PS51371"/>
    </source>
</evidence>
<dbReference type="Gene3D" id="3.30.465.10">
    <property type="match status" value="1"/>
</dbReference>
<dbReference type="InterPro" id="IPR005170">
    <property type="entry name" value="Transptr-assoc_dom"/>
</dbReference>
<feature type="transmembrane region" description="Helical" evidence="11">
    <location>
        <begin position="65"/>
        <end position="96"/>
    </location>
</feature>
<accession>A0A9Y2EQD9</accession>
<dbReference type="Proteomes" id="UP001243623">
    <property type="component" value="Chromosome"/>
</dbReference>
<feature type="transmembrane region" description="Helical" evidence="11">
    <location>
        <begin position="108"/>
        <end position="130"/>
    </location>
</feature>
<dbReference type="Pfam" id="PF01595">
    <property type="entry name" value="CNNM"/>
    <property type="match status" value="1"/>
</dbReference>
<keyword evidence="4 10" id="KW-0812">Transmembrane</keyword>
<dbReference type="SMART" id="SM01091">
    <property type="entry name" value="CorC_HlyC"/>
    <property type="match status" value="1"/>
</dbReference>
<dbReference type="InterPro" id="IPR046342">
    <property type="entry name" value="CBS_dom_sf"/>
</dbReference>
<sequence length="442" mass="49926">MDSLDTPSVSLGLFIILSLIIGNGIFAMTEKAVLSVRRTKLEKQADNGDKKATRILDLIDEPNKVLLALQLGITLIGILIGILTTAELMPAFLYYIENIPFLNEYSTFISWTAAIASTMFFTLIFGELFPKKIAENKPEAVVKFMVKPLEIFLNVSTPFIAILSFISNFILTFLGLKEKKEITVTEDEVRTLIEQGTEEGTFEKTEQDMVDKVFRLGDQNAYALMTPRTQMIWLDLEESLEENLKIIKENEDTTFPVGRGSLDDFVGVLHTKDLLLDILDGKKINLEQCIRTPIFVPKSMQSFKVLETLKDASIHEAIVLDEFGGVIGFITIQDIVSEIVGDISLGQDEEENQIIAHEDGSWLVDGLLSIDDFKEYFDLDELPDEDEDHYQTMGGFVTSYLDYIPSPAEKFIWNNFIFEVIDMDRARVDKILVTKKAKENIA</sequence>
<dbReference type="KEGG" id="sgbi:P3F81_08225"/>
<dbReference type="PROSITE" id="PS51371">
    <property type="entry name" value="CBS"/>
    <property type="match status" value="2"/>
</dbReference>